<keyword evidence="8" id="KW-1185">Reference proteome</keyword>
<dbReference type="InterPro" id="IPR009072">
    <property type="entry name" value="Histone-fold"/>
</dbReference>
<comment type="similarity">
    <text evidence="2">Belongs to the histone H3 family.</text>
</comment>
<evidence type="ECO:0000313" key="7">
    <source>
        <dbReference type="EMBL" id="KAJ7343940.1"/>
    </source>
</evidence>
<feature type="region of interest" description="Disordered" evidence="5">
    <location>
        <begin position="1"/>
        <end position="38"/>
    </location>
</feature>
<dbReference type="SUPFAM" id="SSF47113">
    <property type="entry name" value="Histone-fold"/>
    <property type="match status" value="1"/>
</dbReference>
<dbReference type="EMBL" id="JARIHO010000022">
    <property type="protein sequence ID" value="KAJ7343940.1"/>
    <property type="molecule type" value="Genomic_DNA"/>
</dbReference>
<dbReference type="Proteomes" id="UP001218218">
    <property type="component" value="Unassembled WGS sequence"/>
</dbReference>
<dbReference type="AlphaFoldDB" id="A0AAD6ZY62"/>
<keyword evidence="4" id="KW-0544">Nucleosome core</keyword>
<dbReference type="PANTHER" id="PTHR11426">
    <property type="entry name" value="HISTONE H3"/>
    <property type="match status" value="1"/>
</dbReference>
<accession>A0AAD6ZY62</accession>
<comment type="subcellular location">
    <subcellularLocation>
        <location evidence="1">Chromosome</location>
    </subcellularLocation>
</comment>
<protein>
    <submittedName>
        <fullName evidence="7">Histone 3</fullName>
    </submittedName>
</protein>
<name>A0AAD6ZY62_9AGAR</name>
<evidence type="ECO:0000256" key="3">
    <source>
        <dbReference type="ARBA" id="ARBA00022454"/>
    </source>
</evidence>
<dbReference type="PRINTS" id="PR00622">
    <property type="entry name" value="HISTONEH3"/>
</dbReference>
<dbReference type="PROSITE" id="PS00959">
    <property type="entry name" value="HISTONE_H3_2"/>
    <property type="match status" value="1"/>
</dbReference>
<dbReference type="SMART" id="SM00428">
    <property type="entry name" value="H3"/>
    <property type="match status" value="1"/>
</dbReference>
<evidence type="ECO:0000256" key="1">
    <source>
        <dbReference type="ARBA" id="ARBA00004286"/>
    </source>
</evidence>
<evidence type="ECO:0000313" key="8">
    <source>
        <dbReference type="Proteomes" id="UP001218218"/>
    </source>
</evidence>
<feature type="domain" description="Core Histone H2A/H2B/H3" evidence="6">
    <location>
        <begin position="27"/>
        <end position="104"/>
    </location>
</feature>
<keyword evidence="4" id="KW-0238">DNA-binding</keyword>
<evidence type="ECO:0000256" key="2">
    <source>
        <dbReference type="ARBA" id="ARBA00010343"/>
    </source>
</evidence>
<evidence type="ECO:0000256" key="4">
    <source>
        <dbReference type="ARBA" id="ARBA00023269"/>
    </source>
</evidence>
<organism evidence="7 8">
    <name type="scientific">Mycena albidolilacea</name>
    <dbReference type="NCBI Taxonomy" id="1033008"/>
    <lineage>
        <taxon>Eukaryota</taxon>
        <taxon>Fungi</taxon>
        <taxon>Dikarya</taxon>
        <taxon>Basidiomycota</taxon>
        <taxon>Agaricomycotina</taxon>
        <taxon>Agaricomycetes</taxon>
        <taxon>Agaricomycetidae</taxon>
        <taxon>Agaricales</taxon>
        <taxon>Marasmiineae</taxon>
        <taxon>Mycenaceae</taxon>
        <taxon>Mycena</taxon>
    </lineage>
</organism>
<dbReference type="InterPro" id="IPR000164">
    <property type="entry name" value="Histone_H3/CENP-A"/>
</dbReference>
<dbReference type="GO" id="GO:0000786">
    <property type="term" value="C:nucleosome"/>
    <property type="evidence" value="ECO:0007669"/>
    <property type="project" value="UniProtKB-KW"/>
</dbReference>
<dbReference type="GO" id="GO:0003677">
    <property type="term" value="F:DNA binding"/>
    <property type="evidence" value="ECO:0007669"/>
    <property type="project" value="InterPro"/>
</dbReference>
<dbReference type="InterPro" id="IPR007125">
    <property type="entry name" value="H2A/H2B/H3"/>
</dbReference>
<evidence type="ECO:0000259" key="6">
    <source>
        <dbReference type="Pfam" id="PF00125"/>
    </source>
</evidence>
<feature type="compositionally biased region" description="Basic residues" evidence="5">
    <location>
        <begin position="11"/>
        <end position="29"/>
    </location>
</feature>
<dbReference type="Gene3D" id="1.10.20.10">
    <property type="entry name" value="Histone, subunit A"/>
    <property type="match status" value="1"/>
</dbReference>
<proteinExistence type="inferred from homology"/>
<comment type="caution">
    <text evidence="7">The sequence shown here is derived from an EMBL/GenBank/DDBJ whole genome shotgun (WGS) entry which is preliminary data.</text>
</comment>
<keyword evidence="3" id="KW-0158">Chromosome</keyword>
<evidence type="ECO:0000256" key="5">
    <source>
        <dbReference type="SAM" id="MobiDB-lite"/>
    </source>
</evidence>
<sequence>MPSNLRDCNVRKGKPLRPVRPNPQRHRSRSASEVRNDQKTMDLLIPKVPFQRLVREVAHMYKLHQDLRFQSAAFLALQEATEKLLVELFEDMFCAARHRKRKTMYVQC</sequence>
<dbReference type="Pfam" id="PF00125">
    <property type="entry name" value="Histone"/>
    <property type="match status" value="1"/>
</dbReference>
<reference evidence="7" key="1">
    <citation type="submission" date="2023-03" db="EMBL/GenBank/DDBJ databases">
        <title>Massive genome expansion in bonnet fungi (Mycena s.s.) driven by repeated elements and novel gene families across ecological guilds.</title>
        <authorList>
            <consortium name="Lawrence Berkeley National Laboratory"/>
            <person name="Harder C.B."/>
            <person name="Miyauchi S."/>
            <person name="Viragh M."/>
            <person name="Kuo A."/>
            <person name="Thoen E."/>
            <person name="Andreopoulos B."/>
            <person name="Lu D."/>
            <person name="Skrede I."/>
            <person name="Drula E."/>
            <person name="Henrissat B."/>
            <person name="Morin E."/>
            <person name="Kohler A."/>
            <person name="Barry K."/>
            <person name="LaButti K."/>
            <person name="Morin E."/>
            <person name="Salamov A."/>
            <person name="Lipzen A."/>
            <person name="Mereny Z."/>
            <person name="Hegedus B."/>
            <person name="Baldrian P."/>
            <person name="Stursova M."/>
            <person name="Weitz H."/>
            <person name="Taylor A."/>
            <person name="Grigoriev I.V."/>
            <person name="Nagy L.G."/>
            <person name="Martin F."/>
            <person name="Kauserud H."/>
        </authorList>
    </citation>
    <scope>NUCLEOTIDE SEQUENCE</scope>
    <source>
        <strain evidence="7">CBHHK002</strain>
    </source>
</reference>
<dbReference type="GO" id="GO:0030527">
    <property type="term" value="F:structural constituent of chromatin"/>
    <property type="evidence" value="ECO:0007669"/>
    <property type="project" value="InterPro"/>
</dbReference>
<dbReference type="GO" id="GO:0046982">
    <property type="term" value="F:protein heterodimerization activity"/>
    <property type="evidence" value="ECO:0007669"/>
    <property type="project" value="InterPro"/>
</dbReference>
<gene>
    <name evidence="7" type="ORF">DFH08DRAFT_701966</name>
</gene>